<keyword evidence="2" id="KW-0472">Membrane</keyword>
<organism evidence="3 4">
    <name type="scientific">Synechocystis salina LEGE 00031</name>
    <dbReference type="NCBI Taxonomy" id="1828736"/>
    <lineage>
        <taxon>Bacteria</taxon>
        <taxon>Bacillati</taxon>
        <taxon>Cyanobacteriota</taxon>
        <taxon>Cyanophyceae</taxon>
        <taxon>Synechococcales</taxon>
        <taxon>Merismopediaceae</taxon>
        <taxon>Synechocystis</taxon>
    </lineage>
</organism>
<dbReference type="Proteomes" id="UP000658720">
    <property type="component" value="Unassembled WGS sequence"/>
</dbReference>
<feature type="transmembrane region" description="Helical" evidence="2">
    <location>
        <begin position="163"/>
        <end position="184"/>
    </location>
</feature>
<dbReference type="EMBL" id="JADEVV010000056">
    <property type="protein sequence ID" value="MBE9255264.1"/>
    <property type="molecule type" value="Genomic_DNA"/>
</dbReference>
<dbReference type="RefSeq" id="WP_194020679.1">
    <property type="nucleotide sequence ID" value="NZ_JADEVV010000056.1"/>
</dbReference>
<proteinExistence type="predicted"/>
<evidence type="ECO:0000313" key="3">
    <source>
        <dbReference type="EMBL" id="MBE9255264.1"/>
    </source>
</evidence>
<evidence type="ECO:0000313" key="4">
    <source>
        <dbReference type="Proteomes" id="UP000658720"/>
    </source>
</evidence>
<feature type="compositionally biased region" description="Pro residues" evidence="1">
    <location>
        <begin position="291"/>
        <end position="300"/>
    </location>
</feature>
<sequence>MKLVKDVQLRRYTPPTCTLELWQTRRVWQRTPQTLPSDYRFALHFDDPRLPEVEQLTLSGTPEELETLAVAVESYLQQRLSPCASLEPSTYPEPIFNADGEPSFCLRPQGSWSHELLGMGAPVILNTSQLYDLMLALESFRLQDLEPSRMPPAIAGEKLPQGLIVGGVMAAGGVLAIAMATLWMRQPQGEVVVQENFQLPVPSQFQFNEVSNLVPPPPRGNTPSPQLAQTLALRDPLPSPSAVLAATPPARNANIPLVVPPERVRPPDLQAPAAPGETYIAIPDPTNLQPLTPPPEPPSPDALAILPRPDGQPLPYGGQVLPNAPDLPSLPPGSNPISFRPPRPRSVPPRSTNLLDTIPQVAEVRRFYQQQWQPAEDQTQTLEYRLQIEPNGTVKRTVPLGRAASIYMARLPQPAPGEPLVSPLADDRVETIRLVLTPLGDVKAFLEDQPQ</sequence>
<dbReference type="Pfam" id="PF14233">
    <property type="entry name" value="DUF4335"/>
    <property type="match status" value="1"/>
</dbReference>
<keyword evidence="2" id="KW-0812">Transmembrane</keyword>
<dbReference type="InterPro" id="IPR025569">
    <property type="entry name" value="DUF4335"/>
</dbReference>
<name>A0ABR9VV80_9SYNC</name>
<feature type="region of interest" description="Disordered" evidence="1">
    <location>
        <begin position="280"/>
        <end position="353"/>
    </location>
</feature>
<gene>
    <name evidence="3" type="ORF">IQ217_15760</name>
</gene>
<accession>A0ABR9VV80</accession>
<evidence type="ECO:0000256" key="1">
    <source>
        <dbReference type="SAM" id="MobiDB-lite"/>
    </source>
</evidence>
<keyword evidence="2" id="KW-1133">Transmembrane helix</keyword>
<reference evidence="3 4" key="1">
    <citation type="submission" date="2020-10" db="EMBL/GenBank/DDBJ databases">
        <authorList>
            <person name="Castelo-Branco R."/>
            <person name="Eusebio N."/>
            <person name="Adriana R."/>
            <person name="Vieira A."/>
            <person name="Brugerolle De Fraissinette N."/>
            <person name="Rezende De Castro R."/>
            <person name="Schneider M.P."/>
            <person name="Vasconcelos V."/>
            <person name="Leao P.N."/>
        </authorList>
    </citation>
    <scope>NUCLEOTIDE SEQUENCE [LARGE SCALE GENOMIC DNA]</scope>
    <source>
        <strain evidence="3 4">LEGE 00031</strain>
    </source>
</reference>
<protein>
    <submittedName>
        <fullName evidence="3">DUF4335 domain-containing protein</fullName>
    </submittedName>
</protein>
<evidence type="ECO:0000256" key="2">
    <source>
        <dbReference type="SAM" id="Phobius"/>
    </source>
</evidence>
<comment type="caution">
    <text evidence="3">The sequence shown here is derived from an EMBL/GenBank/DDBJ whole genome shotgun (WGS) entry which is preliminary data.</text>
</comment>
<keyword evidence="4" id="KW-1185">Reference proteome</keyword>
<feature type="compositionally biased region" description="Pro residues" evidence="1">
    <location>
        <begin position="328"/>
        <end position="347"/>
    </location>
</feature>